<evidence type="ECO:0000256" key="1">
    <source>
        <dbReference type="SAM" id="MobiDB-lite"/>
    </source>
</evidence>
<name>A0ABN9A8P6_9NEOB</name>
<organism evidence="2 3">
    <name type="scientific">Staurois parvus</name>
    <dbReference type="NCBI Taxonomy" id="386267"/>
    <lineage>
        <taxon>Eukaryota</taxon>
        <taxon>Metazoa</taxon>
        <taxon>Chordata</taxon>
        <taxon>Craniata</taxon>
        <taxon>Vertebrata</taxon>
        <taxon>Euteleostomi</taxon>
        <taxon>Amphibia</taxon>
        <taxon>Batrachia</taxon>
        <taxon>Anura</taxon>
        <taxon>Neobatrachia</taxon>
        <taxon>Ranoidea</taxon>
        <taxon>Ranidae</taxon>
        <taxon>Staurois</taxon>
    </lineage>
</organism>
<gene>
    <name evidence="2" type="ORF">SPARVUS_LOCUS72971</name>
</gene>
<feature type="compositionally biased region" description="Basic residues" evidence="1">
    <location>
        <begin position="1"/>
        <end position="32"/>
    </location>
</feature>
<sequence length="47" mass="5412">NIKTIGKAHNRTSKKKKKKKKKNPYKKNKNKLKTQSLDKQFCAPGAD</sequence>
<evidence type="ECO:0000313" key="2">
    <source>
        <dbReference type="EMBL" id="CAI9531809.1"/>
    </source>
</evidence>
<keyword evidence="3" id="KW-1185">Reference proteome</keyword>
<evidence type="ECO:0000313" key="3">
    <source>
        <dbReference type="Proteomes" id="UP001162483"/>
    </source>
</evidence>
<feature type="region of interest" description="Disordered" evidence="1">
    <location>
        <begin position="1"/>
        <end position="47"/>
    </location>
</feature>
<protein>
    <submittedName>
        <fullName evidence="2">Uncharacterized protein</fullName>
    </submittedName>
</protein>
<reference evidence="2" key="1">
    <citation type="submission" date="2023-05" db="EMBL/GenBank/DDBJ databases">
        <authorList>
            <person name="Stuckert A."/>
        </authorList>
    </citation>
    <scope>NUCLEOTIDE SEQUENCE</scope>
</reference>
<comment type="caution">
    <text evidence="2">The sequence shown here is derived from an EMBL/GenBank/DDBJ whole genome shotgun (WGS) entry which is preliminary data.</text>
</comment>
<proteinExistence type="predicted"/>
<dbReference type="EMBL" id="CATNWA010000028">
    <property type="protein sequence ID" value="CAI9531809.1"/>
    <property type="molecule type" value="Genomic_DNA"/>
</dbReference>
<accession>A0ABN9A8P6</accession>
<feature type="non-terminal residue" evidence="2">
    <location>
        <position position="1"/>
    </location>
</feature>
<dbReference type="Proteomes" id="UP001162483">
    <property type="component" value="Unassembled WGS sequence"/>
</dbReference>